<organism evidence="1 2">
    <name type="scientific">Austropuccinia psidii MF-1</name>
    <dbReference type="NCBI Taxonomy" id="1389203"/>
    <lineage>
        <taxon>Eukaryota</taxon>
        <taxon>Fungi</taxon>
        <taxon>Dikarya</taxon>
        <taxon>Basidiomycota</taxon>
        <taxon>Pucciniomycotina</taxon>
        <taxon>Pucciniomycetes</taxon>
        <taxon>Pucciniales</taxon>
        <taxon>Sphaerophragmiaceae</taxon>
        <taxon>Austropuccinia</taxon>
    </lineage>
</organism>
<name>A0A9Q3BGC5_9BASI</name>
<keyword evidence="2" id="KW-1185">Reference proteome</keyword>
<protein>
    <submittedName>
        <fullName evidence="1">Uncharacterized protein</fullName>
    </submittedName>
</protein>
<gene>
    <name evidence="1" type="ORF">O181_004222</name>
</gene>
<dbReference type="EMBL" id="AVOT02000795">
    <property type="protein sequence ID" value="MBW0464507.1"/>
    <property type="molecule type" value="Genomic_DNA"/>
</dbReference>
<comment type="caution">
    <text evidence="1">The sequence shown here is derived from an EMBL/GenBank/DDBJ whole genome shotgun (WGS) entry which is preliminary data.</text>
</comment>
<reference evidence="1" key="1">
    <citation type="submission" date="2021-03" db="EMBL/GenBank/DDBJ databases">
        <title>Draft genome sequence of rust myrtle Austropuccinia psidii MF-1, a brazilian biotype.</title>
        <authorList>
            <person name="Quecine M.C."/>
            <person name="Pachon D.M.R."/>
            <person name="Bonatelli M.L."/>
            <person name="Correr F.H."/>
            <person name="Franceschini L.M."/>
            <person name="Leite T.F."/>
            <person name="Margarido G.R.A."/>
            <person name="Almeida C.A."/>
            <person name="Ferrarezi J.A."/>
            <person name="Labate C.A."/>
        </authorList>
    </citation>
    <scope>NUCLEOTIDE SEQUENCE</scope>
    <source>
        <strain evidence="1">MF-1</strain>
    </source>
</reference>
<dbReference type="Proteomes" id="UP000765509">
    <property type="component" value="Unassembled WGS sequence"/>
</dbReference>
<accession>A0A9Q3BGC5</accession>
<evidence type="ECO:0000313" key="2">
    <source>
        <dbReference type="Proteomes" id="UP000765509"/>
    </source>
</evidence>
<proteinExistence type="predicted"/>
<dbReference type="AlphaFoldDB" id="A0A9Q3BGC5"/>
<sequence length="142" mass="16579">MATSTLFTEQRKSNLPRRVNISAQIPAPLHQKIPRSTTQIVKIRTKDLSLWLDGKYVEIFIKKVENISEIEVASGIDIARQIAFWNKSEEISCHIEEMPGYETAYWHKLKLDMKRIWVTVSPERRYILCSITDLFTNTQREG</sequence>
<evidence type="ECO:0000313" key="1">
    <source>
        <dbReference type="EMBL" id="MBW0464507.1"/>
    </source>
</evidence>
<dbReference type="OrthoDB" id="2152029at2759"/>